<feature type="binding site" evidence="7">
    <location>
        <position position="491"/>
    </location>
    <ligand>
        <name>Ca(2+)</name>
        <dbReference type="ChEBI" id="CHEBI:29108"/>
    </ligand>
</feature>
<dbReference type="InterPro" id="IPR050819">
    <property type="entry name" value="Tripeptidyl-peptidase_I"/>
</dbReference>
<dbReference type="GO" id="GO:0006508">
    <property type="term" value="P:proteolysis"/>
    <property type="evidence" value="ECO:0007669"/>
    <property type="project" value="UniProtKB-KW"/>
</dbReference>
<dbReference type="EMBL" id="FCNW02000023">
    <property type="protein sequence ID" value="SAL49793.1"/>
    <property type="molecule type" value="Genomic_DNA"/>
</dbReference>
<dbReference type="Proteomes" id="UP000054977">
    <property type="component" value="Unassembled WGS sequence"/>
</dbReference>
<evidence type="ECO:0000256" key="9">
    <source>
        <dbReference type="SAM" id="MobiDB-lite"/>
    </source>
</evidence>
<dbReference type="AlphaFoldDB" id="A0A158I0G1"/>
<evidence type="ECO:0000256" key="3">
    <source>
        <dbReference type="ARBA" id="ARBA00022801"/>
    </source>
</evidence>
<feature type="binding site" evidence="7">
    <location>
        <position position="506"/>
    </location>
    <ligand>
        <name>Ca(2+)</name>
        <dbReference type="ChEBI" id="CHEBI:29108"/>
    </ligand>
</feature>
<dbReference type="PANTHER" id="PTHR14218">
    <property type="entry name" value="PROTEASE S8 TRIPEPTIDYL PEPTIDASE I CLN2"/>
    <property type="match status" value="1"/>
</dbReference>
<dbReference type="OrthoDB" id="9002785at2"/>
<gene>
    <name evidence="11" type="ORF">AWB65_04013</name>
</gene>
<sequence>MSKHPLMGSERAPFDGAQSVGKADPAERLEVTVLVRRGSSDALRTRVSKLVAGNASDGHIQREDFAQQFGAAPNDMSAVRNFASQHGLSVVEEHAARRTVILSGTVAQFNDAFDVDLQQFEHAGGSYRGRTGPVHLPDELSGVVDAVLGLDNRPQARPHFRSRPPQGNVHWQSSRTGTTSSTPLQLASLYDFPAGTGQGQCIAIIELGGGYRPADLKAYFSKLGIASPKVTTVSVDHGKNHPTGDANGPDGEVMLDIEIAGAIAPGAHIAVYFAPNTDAGFLDAVTTAIHDTIRKPSVISISWGGPESAWTEQAMTAFDQAFQAAAALGITVCVASGDNGSGDGVNDGADHVDFPASSPYALACGGTSVQAGKGAIAKETVWNDGANGGASGGGVSSFFALPAWQEGLQAARAKGGTGALQMRGVPDVAGNADPATGYDVRVDGSDMVIGGTSAVAPLWAGLVARINAGKNSPAGYLNPKLYKTAAGLTDITQGNNGDFVASAGWDACTGLGRPDGNKLAGTFG</sequence>
<comment type="caution">
    <text evidence="11">The sequence shown here is derived from an EMBL/GenBank/DDBJ whole genome shotgun (WGS) entry which is preliminary data.</text>
</comment>
<feature type="binding site" evidence="7">
    <location>
        <position position="490"/>
    </location>
    <ligand>
        <name>Ca(2+)</name>
        <dbReference type="ChEBI" id="CHEBI:29108"/>
    </ligand>
</feature>
<feature type="active site" description="Charge relay system" evidence="7">
    <location>
        <position position="453"/>
    </location>
</feature>
<keyword evidence="1 7" id="KW-0645">Protease</keyword>
<dbReference type="GO" id="GO:0004252">
    <property type="term" value="F:serine-type endopeptidase activity"/>
    <property type="evidence" value="ECO:0007669"/>
    <property type="project" value="UniProtKB-UniRule"/>
</dbReference>
<feature type="active site" description="Charge relay system" evidence="7">
    <location>
        <position position="252"/>
    </location>
</feature>
<feature type="binding site" evidence="7">
    <location>
        <position position="504"/>
    </location>
    <ligand>
        <name>Ca(2+)</name>
        <dbReference type="ChEBI" id="CHEBI:29108"/>
    </ligand>
</feature>
<proteinExistence type="inferred from homology"/>
<dbReference type="PANTHER" id="PTHR14218:SF15">
    <property type="entry name" value="TRIPEPTIDYL-PEPTIDASE 1"/>
    <property type="match status" value="1"/>
</dbReference>
<name>A0A158I0G1_9BURK</name>
<feature type="region of interest" description="Disordered" evidence="9">
    <location>
        <begin position="1"/>
        <end position="23"/>
    </location>
</feature>
<keyword evidence="4 7" id="KW-0720">Serine protease</keyword>
<dbReference type="CDD" id="cd11377">
    <property type="entry name" value="Pro-peptidase_S53"/>
    <property type="match status" value="1"/>
</dbReference>
<dbReference type="SUPFAM" id="SSF52743">
    <property type="entry name" value="Subtilisin-like"/>
    <property type="match status" value="1"/>
</dbReference>
<feature type="compositionally biased region" description="Polar residues" evidence="9">
    <location>
        <begin position="169"/>
        <end position="180"/>
    </location>
</feature>
<dbReference type="SMART" id="SM00944">
    <property type="entry name" value="Pro-kuma_activ"/>
    <property type="match status" value="1"/>
</dbReference>
<dbReference type="InterPro" id="IPR030400">
    <property type="entry name" value="Sedolisin_dom"/>
</dbReference>
<dbReference type="SUPFAM" id="SSF54897">
    <property type="entry name" value="Protease propeptides/inhibitors"/>
    <property type="match status" value="1"/>
</dbReference>
<evidence type="ECO:0000259" key="10">
    <source>
        <dbReference type="PROSITE" id="PS51695"/>
    </source>
</evidence>
<evidence type="ECO:0000256" key="5">
    <source>
        <dbReference type="ARBA" id="ARBA00022837"/>
    </source>
</evidence>
<keyword evidence="3 7" id="KW-0378">Hydrolase</keyword>
<feature type="active site" description="Charge relay system" evidence="7">
    <location>
        <position position="256"/>
    </location>
</feature>
<keyword evidence="12" id="KW-1185">Reference proteome</keyword>
<dbReference type="GO" id="GO:0008240">
    <property type="term" value="F:tripeptidyl-peptidase activity"/>
    <property type="evidence" value="ECO:0007669"/>
    <property type="project" value="TreeGrafter"/>
</dbReference>
<keyword evidence="5 7" id="KW-0106">Calcium</keyword>
<comment type="similarity">
    <text evidence="8">Belongs to the peptidase S8 family.</text>
</comment>
<dbReference type="CDD" id="cd04056">
    <property type="entry name" value="Peptidases_S53"/>
    <property type="match status" value="1"/>
</dbReference>
<organism evidence="11 12">
    <name type="scientific">Caballeronia humi</name>
    <dbReference type="NCBI Taxonomy" id="326474"/>
    <lineage>
        <taxon>Bacteria</taxon>
        <taxon>Pseudomonadati</taxon>
        <taxon>Pseudomonadota</taxon>
        <taxon>Betaproteobacteria</taxon>
        <taxon>Burkholderiales</taxon>
        <taxon>Burkholderiaceae</taxon>
        <taxon>Caballeronia</taxon>
    </lineage>
</organism>
<evidence type="ECO:0000256" key="7">
    <source>
        <dbReference type="PROSITE-ProRule" id="PRU01032"/>
    </source>
</evidence>
<keyword evidence="6" id="KW-0865">Zymogen</keyword>
<evidence type="ECO:0000256" key="1">
    <source>
        <dbReference type="ARBA" id="ARBA00022670"/>
    </source>
</evidence>
<dbReference type="Gene3D" id="3.40.50.200">
    <property type="entry name" value="Peptidase S8/S53 domain"/>
    <property type="match status" value="1"/>
</dbReference>
<dbReference type="STRING" id="326474.AWB65_04013"/>
<dbReference type="PROSITE" id="PS51695">
    <property type="entry name" value="SEDOLISIN"/>
    <property type="match status" value="1"/>
</dbReference>
<dbReference type="RefSeq" id="WP_087668805.1">
    <property type="nucleotide sequence ID" value="NZ_FCNW02000023.1"/>
</dbReference>
<evidence type="ECO:0000256" key="6">
    <source>
        <dbReference type="ARBA" id="ARBA00023145"/>
    </source>
</evidence>
<feature type="region of interest" description="Disordered" evidence="9">
    <location>
        <begin position="155"/>
        <end position="180"/>
    </location>
</feature>
<evidence type="ECO:0000256" key="4">
    <source>
        <dbReference type="ARBA" id="ARBA00022825"/>
    </source>
</evidence>
<protein>
    <submittedName>
        <fullName evidence="11">Peptidase S53 propeptide</fullName>
    </submittedName>
</protein>
<evidence type="ECO:0000313" key="12">
    <source>
        <dbReference type="Proteomes" id="UP000054977"/>
    </source>
</evidence>
<reference evidence="11" key="1">
    <citation type="submission" date="2016-01" db="EMBL/GenBank/DDBJ databases">
        <authorList>
            <person name="Peeters C."/>
        </authorList>
    </citation>
    <scope>NUCLEOTIDE SEQUENCE [LARGE SCALE GENOMIC DNA]</scope>
    <source>
        <strain evidence="11">LMG 22934</strain>
    </source>
</reference>
<dbReference type="Pfam" id="PF09286">
    <property type="entry name" value="Pro-kuma_activ"/>
    <property type="match status" value="1"/>
</dbReference>
<comment type="cofactor">
    <cofactor evidence="7">
        <name>Ca(2+)</name>
        <dbReference type="ChEBI" id="CHEBI:29108"/>
    </cofactor>
    <text evidence="7">Binds 1 Ca(2+) ion per subunit.</text>
</comment>
<keyword evidence="2 7" id="KW-0479">Metal-binding</keyword>
<dbReference type="GO" id="GO:0046872">
    <property type="term" value="F:metal ion binding"/>
    <property type="evidence" value="ECO:0007669"/>
    <property type="project" value="UniProtKB-UniRule"/>
</dbReference>
<dbReference type="InterPro" id="IPR015366">
    <property type="entry name" value="S53_propep"/>
</dbReference>
<accession>A0A158I0G1</accession>
<dbReference type="InterPro" id="IPR036852">
    <property type="entry name" value="Peptidase_S8/S53_dom_sf"/>
</dbReference>
<comment type="caution">
    <text evidence="8">Lacks conserved residue(s) required for the propagation of feature annotation.</text>
</comment>
<evidence type="ECO:0000256" key="2">
    <source>
        <dbReference type="ARBA" id="ARBA00022723"/>
    </source>
</evidence>
<feature type="domain" description="Peptidase S53" evidence="10">
    <location>
        <begin position="180"/>
        <end position="524"/>
    </location>
</feature>
<dbReference type="PROSITE" id="PS51892">
    <property type="entry name" value="SUBTILASE"/>
    <property type="match status" value="1"/>
</dbReference>
<evidence type="ECO:0000256" key="8">
    <source>
        <dbReference type="PROSITE-ProRule" id="PRU01240"/>
    </source>
</evidence>
<evidence type="ECO:0000313" key="11">
    <source>
        <dbReference type="EMBL" id="SAL49793.1"/>
    </source>
</evidence>